<organism evidence="2 3">
    <name type="scientific">Isosphaera pallida (strain ATCC 43644 / DSM 9630 / IS1B)</name>
    <dbReference type="NCBI Taxonomy" id="575540"/>
    <lineage>
        <taxon>Bacteria</taxon>
        <taxon>Pseudomonadati</taxon>
        <taxon>Planctomycetota</taxon>
        <taxon>Planctomycetia</taxon>
        <taxon>Isosphaerales</taxon>
        <taxon>Isosphaeraceae</taxon>
        <taxon>Isosphaera</taxon>
    </lineage>
</organism>
<sequence length="434" mass="47024">MTRAPQHMHVARGPHAGLGRKEGVGIAACRSGLATRAVVVAVLLTALGAGAGLPGPSPASAQLGGVFGRRDAKPPAQPPQDRKIITAADQIPEPLDPSQIPPAQIALPTEPIDPYLLPKEAGPFMVLAHTFRGPDAAAYAQLLAMELRKAFGLPAWVYYQKIKPGGSNIQGVPPTVTEENAVAEQSLKGQERYRIYDEAAVLVGECASVDEGEALLKKVKKLKPECLQHIPTILPWRKKDLSRAILTVNPYVPAEKLMTRKKDPLIDRMNQGPYSILKNPGPFTLQVVEFSGRSAYMLNGDRLLQDKESFKDSPLNDAADNAVRLAERLASDPEFRKLGIDVYVYHDRNSSRVTVGALPTDNPDDPRSLALAKKMMEIVTRLSVEGLDPAKLQNKVDGRVARAGLAVRLTNDLFGSKKLDAPIIFTPTILPVPR</sequence>
<dbReference type="STRING" id="575540.Isop_3421"/>
<proteinExistence type="predicted"/>
<dbReference type="KEGG" id="ipa:Isop_3421"/>
<reference evidence="2 3" key="2">
    <citation type="journal article" date="2011" name="Stand. Genomic Sci.">
        <title>Complete genome sequence of Isosphaera pallida type strain (IS1B).</title>
        <authorList>
            <consortium name="US DOE Joint Genome Institute (JGI-PGF)"/>
            <person name="Goker M."/>
            <person name="Cleland D."/>
            <person name="Saunders E."/>
            <person name="Lapidus A."/>
            <person name="Nolan M."/>
            <person name="Lucas S."/>
            <person name="Hammon N."/>
            <person name="Deshpande S."/>
            <person name="Cheng J.F."/>
            <person name="Tapia R."/>
            <person name="Han C."/>
            <person name="Goodwin L."/>
            <person name="Pitluck S."/>
            <person name="Liolios K."/>
            <person name="Pagani I."/>
            <person name="Ivanova N."/>
            <person name="Mavromatis K."/>
            <person name="Pati A."/>
            <person name="Chen A."/>
            <person name="Palaniappan K."/>
            <person name="Land M."/>
            <person name="Hauser L."/>
            <person name="Chang Y.J."/>
            <person name="Jeffries C.D."/>
            <person name="Detter J.C."/>
            <person name="Beck B."/>
            <person name="Woyke T."/>
            <person name="Bristow J."/>
            <person name="Eisen J.A."/>
            <person name="Markowitz V."/>
            <person name="Hugenholtz P."/>
            <person name="Kyrpides N.C."/>
            <person name="Klenk H.P."/>
        </authorList>
    </citation>
    <scope>NUCLEOTIDE SEQUENCE [LARGE SCALE GENOMIC DNA]</scope>
    <source>
        <strain evidence="3">ATCC 43644 / DSM 9630 / IS1B</strain>
    </source>
</reference>
<dbReference type="eggNOG" id="ENOG5030HE0">
    <property type="taxonomic scope" value="Bacteria"/>
</dbReference>
<dbReference type="OrthoDB" id="248327at2"/>
<accession>E8R6S7</accession>
<gene>
    <name evidence="2" type="ordered locus">Isop_3421</name>
</gene>
<dbReference type="AlphaFoldDB" id="E8R6S7"/>
<protein>
    <submittedName>
        <fullName evidence="2">Uncharacterized protein</fullName>
    </submittedName>
</protein>
<name>E8R6S7_ISOPI</name>
<evidence type="ECO:0000256" key="1">
    <source>
        <dbReference type="SAM" id="MobiDB-lite"/>
    </source>
</evidence>
<dbReference type="EMBL" id="CP002353">
    <property type="protein sequence ID" value="ADV63979.1"/>
    <property type="molecule type" value="Genomic_DNA"/>
</dbReference>
<evidence type="ECO:0000313" key="3">
    <source>
        <dbReference type="Proteomes" id="UP000008631"/>
    </source>
</evidence>
<evidence type="ECO:0000313" key="2">
    <source>
        <dbReference type="EMBL" id="ADV63979.1"/>
    </source>
</evidence>
<reference key="1">
    <citation type="submission" date="2010-11" db="EMBL/GenBank/DDBJ databases">
        <title>The complete sequence of chromosome of Isophaera pallida ATCC 43644.</title>
        <authorList>
            <consortium name="US DOE Joint Genome Institute (JGI-PGF)"/>
            <person name="Lucas S."/>
            <person name="Copeland A."/>
            <person name="Lapidus A."/>
            <person name="Bruce D."/>
            <person name="Goodwin L."/>
            <person name="Pitluck S."/>
            <person name="Kyrpides N."/>
            <person name="Mavromatis K."/>
            <person name="Pagani I."/>
            <person name="Ivanova N."/>
            <person name="Saunders E."/>
            <person name="Brettin T."/>
            <person name="Detter J.C."/>
            <person name="Han C."/>
            <person name="Tapia R."/>
            <person name="Land M."/>
            <person name="Hauser L."/>
            <person name="Markowitz V."/>
            <person name="Cheng J.-F."/>
            <person name="Hugenholtz P."/>
            <person name="Woyke T."/>
            <person name="Wu D."/>
            <person name="Eisen J.A."/>
        </authorList>
    </citation>
    <scope>NUCLEOTIDE SEQUENCE</scope>
    <source>
        <strain>ATCC 43644</strain>
    </source>
</reference>
<dbReference type="Proteomes" id="UP000008631">
    <property type="component" value="Chromosome"/>
</dbReference>
<dbReference type="RefSeq" id="WP_013566267.1">
    <property type="nucleotide sequence ID" value="NC_014962.1"/>
</dbReference>
<dbReference type="HOGENOM" id="CLU_631311_0_0_0"/>
<feature type="region of interest" description="Disordered" evidence="1">
    <location>
        <begin position="62"/>
        <end position="82"/>
    </location>
</feature>
<keyword evidence="3" id="KW-1185">Reference proteome</keyword>
<dbReference type="InParanoid" id="E8R6S7"/>